<dbReference type="EMBL" id="JBHMFC010000034">
    <property type="protein sequence ID" value="MFB9056901.1"/>
    <property type="molecule type" value="Genomic_DNA"/>
</dbReference>
<dbReference type="PROSITE" id="PS50110">
    <property type="entry name" value="RESPONSE_REGULATORY"/>
    <property type="match status" value="1"/>
</dbReference>
<evidence type="ECO:0000259" key="3">
    <source>
        <dbReference type="PROSITE" id="PS50930"/>
    </source>
</evidence>
<dbReference type="PROSITE" id="PS50930">
    <property type="entry name" value="HTH_LYTTR"/>
    <property type="match status" value="1"/>
</dbReference>
<dbReference type="RefSeq" id="WP_379861113.1">
    <property type="nucleotide sequence ID" value="NZ_JBHMFC010000034.1"/>
</dbReference>
<comment type="caution">
    <text evidence="4">The sequence shown here is derived from an EMBL/GenBank/DDBJ whole genome shotgun (WGS) entry which is preliminary data.</text>
</comment>
<feature type="modified residue" description="4-aspartylphosphate" evidence="1">
    <location>
        <position position="55"/>
    </location>
</feature>
<feature type="domain" description="Response regulatory" evidence="2">
    <location>
        <begin position="3"/>
        <end position="116"/>
    </location>
</feature>
<evidence type="ECO:0000256" key="1">
    <source>
        <dbReference type="PROSITE-ProRule" id="PRU00169"/>
    </source>
</evidence>
<keyword evidence="5" id="KW-1185">Reference proteome</keyword>
<evidence type="ECO:0000313" key="4">
    <source>
        <dbReference type="EMBL" id="MFB9056901.1"/>
    </source>
</evidence>
<gene>
    <name evidence="4" type="ORF">ACFFU9_09120</name>
</gene>
<dbReference type="SUPFAM" id="SSF52172">
    <property type="entry name" value="CheY-like"/>
    <property type="match status" value="1"/>
</dbReference>
<organism evidence="4 5">
    <name type="scientific">Mariniflexile ostreae</name>
    <dbReference type="NCBI Taxonomy" id="1520892"/>
    <lineage>
        <taxon>Bacteria</taxon>
        <taxon>Pseudomonadati</taxon>
        <taxon>Bacteroidota</taxon>
        <taxon>Flavobacteriia</taxon>
        <taxon>Flavobacteriales</taxon>
        <taxon>Flavobacteriaceae</taxon>
        <taxon>Mariniflexile</taxon>
    </lineage>
</organism>
<reference evidence="4 5" key="1">
    <citation type="submission" date="2024-09" db="EMBL/GenBank/DDBJ databases">
        <authorList>
            <person name="Sun Q."/>
            <person name="Mori K."/>
        </authorList>
    </citation>
    <scope>NUCLEOTIDE SEQUENCE [LARGE SCALE GENOMIC DNA]</scope>
    <source>
        <strain evidence="4 5">CECT 8622</strain>
    </source>
</reference>
<dbReference type="SMART" id="SM00850">
    <property type="entry name" value="LytTR"/>
    <property type="match status" value="1"/>
</dbReference>
<evidence type="ECO:0000313" key="5">
    <source>
        <dbReference type="Proteomes" id="UP001589585"/>
    </source>
</evidence>
<dbReference type="PANTHER" id="PTHR37299">
    <property type="entry name" value="TRANSCRIPTIONAL REGULATOR-RELATED"/>
    <property type="match status" value="1"/>
</dbReference>
<dbReference type="Pfam" id="PF00072">
    <property type="entry name" value="Response_reg"/>
    <property type="match status" value="1"/>
</dbReference>
<dbReference type="Gene3D" id="2.40.50.1020">
    <property type="entry name" value="LytTr DNA-binding domain"/>
    <property type="match status" value="1"/>
</dbReference>
<feature type="domain" description="HTH LytTR-type" evidence="3">
    <location>
        <begin position="140"/>
        <end position="240"/>
    </location>
</feature>
<sequence length="240" mass="27899">MIKIILIDDEPKAIKSLEWEINNYCKDVEIMATFTKPKEAITYLQHNDPDAVFLDVEMPGMDGFQFLDHFKQRLFCVVFVTAYNQYAIKAIKENAMDYLLKPIDSEDLIITIEKLKANKKNERTYDALEERLRANTNKRIAIPIEGKLLFIDPENIIYCEGDGNYCKIHMDDKKPLLISKKLKEIHASLPASDFFRVHNSYVINLKRVSEYLKTDGYIILDNSKKIPVSRNKKSAFLDKI</sequence>
<dbReference type="InterPro" id="IPR001789">
    <property type="entry name" value="Sig_transdc_resp-reg_receiver"/>
</dbReference>
<accession>A0ABV5FBT7</accession>
<dbReference type="PANTHER" id="PTHR37299:SF1">
    <property type="entry name" value="STAGE 0 SPORULATION PROTEIN A HOMOLOG"/>
    <property type="match status" value="1"/>
</dbReference>
<dbReference type="InterPro" id="IPR007492">
    <property type="entry name" value="LytTR_DNA-bd_dom"/>
</dbReference>
<evidence type="ECO:0000259" key="2">
    <source>
        <dbReference type="PROSITE" id="PS50110"/>
    </source>
</evidence>
<dbReference type="Proteomes" id="UP001589585">
    <property type="component" value="Unassembled WGS sequence"/>
</dbReference>
<proteinExistence type="predicted"/>
<dbReference type="SMART" id="SM00448">
    <property type="entry name" value="REC"/>
    <property type="match status" value="1"/>
</dbReference>
<keyword evidence="1" id="KW-0597">Phosphoprotein</keyword>
<dbReference type="InterPro" id="IPR011006">
    <property type="entry name" value="CheY-like_superfamily"/>
</dbReference>
<dbReference type="Pfam" id="PF04397">
    <property type="entry name" value="LytTR"/>
    <property type="match status" value="1"/>
</dbReference>
<name>A0ABV5FBT7_9FLAO</name>
<dbReference type="InterPro" id="IPR046947">
    <property type="entry name" value="LytR-like"/>
</dbReference>
<protein>
    <submittedName>
        <fullName evidence="4">LytR/AlgR family response regulator transcription factor</fullName>
    </submittedName>
</protein>
<dbReference type="Gene3D" id="3.40.50.2300">
    <property type="match status" value="1"/>
</dbReference>